<evidence type="ECO:0000313" key="3">
    <source>
        <dbReference type="Proteomes" id="UP000056968"/>
    </source>
</evidence>
<proteinExistence type="predicted"/>
<keyword evidence="3" id="KW-1185">Reference proteome</keyword>
<reference evidence="2 3" key="1">
    <citation type="submission" date="2015-11" db="EMBL/GenBank/DDBJ databases">
        <title>A Two-component Flavoprotein Monooxygenase System MeaXY Responsible for para-Hydroxylation of 2-Methyl-6-ethylaniline and 2,6-Diethylaniline in Sphingobium baderi DE-13.</title>
        <authorList>
            <person name="Cheng M."/>
            <person name="Meng Q."/>
            <person name="Yang Y."/>
            <person name="Chu C."/>
            <person name="Yan X."/>
            <person name="He J."/>
            <person name="Li S."/>
        </authorList>
    </citation>
    <scope>NUCLEOTIDE SEQUENCE [LARGE SCALE GENOMIC DNA]</scope>
    <source>
        <strain evidence="2 3">DE-13</strain>
    </source>
</reference>
<dbReference type="EMBL" id="CP013264">
    <property type="protein sequence ID" value="ALR22359.1"/>
    <property type="molecule type" value="Genomic_DNA"/>
</dbReference>
<evidence type="ECO:0008006" key="4">
    <source>
        <dbReference type="Google" id="ProtNLM"/>
    </source>
</evidence>
<dbReference type="OrthoDB" id="9816009at2"/>
<evidence type="ECO:0000313" key="2">
    <source>
        <dbReference type="EMBL" id="ALR22359.1"/>
    </source>
</evidence>
<dbReference type="Proteomes" id="UP000056968">
    <property type="component" value="Chromosome"/>
</dbReference>
<evidence type="ECO:0000256" key="1">
    <source>
        <dbReference type="SAM" id="MobiDB-lite"/>
    </source>
</evidence>
<accession>A0A0S3F422</accession>
<feature type="region of interest" description="Disordered" evidence="1">
    <location>
        <begin position="122"/>
        <end position="145"/>
    </location>
</feature>
<name>A0A0S3F422_9SPHN</name>
<sequence length="163" mass="17165">MRSLISLFLLLSACSDSSDVLEELPNSSIAGAPRDSVPETRLESHLTRPVTIGEDGSRLDACGGLGQVVRAGARGLAVRAAPFDEAQETRRMAEGSRAFICTRSLDQKWLGVVIPPAVPAQTAENAAGPEDCGVSSPVDRKQPYDGPCESGWVSSAFIRLIAG</sequence>
<dbReference type="STRING" id="1332080.ATN00_03875"/>
<dbReference type="KEGG" id="sbd:ATN00_03875"/>
<organism evidence="2 3">
    <name type="scientific">Sphingobium baderi</name>
    <dbReference type="NCBI Taxonomy" id="1332080"/>
    <lineage>
        <taxon>Bacteria</taxon>
        <taxon>Pseudomonadati</taxon>
        <taxon>Pseudomonadota</taxon>
        <taxon>Alphaproteobacteria</taxon>
        <taxon>Sphingomonadales</taxon>
        <taxon>Sphingomonadaceae</taxon>
        <taxon>Sphingobium</taxon>
    </lineage>
</organism>
<gene>
    <name evidence="2" type="ORF">ATN00_03875</name>
</gene>
<protein>
    <recommendedName>
        <fullName evidence="4">Integron</fullName>
    </recommendedName>
</protein>
<dbReference type="AlphaFoldDB" id="A0A0S3F422"/>
<dbReference type="RefSeq" id="WP_062068377.1">
    <property type="nucleotide sequence ID" value="NZ_CP013264.1"/>
</dbReference>